<dbReference type="EMBL" id="BPVZ01000336">
    <property type="protein sequence ID" value="GKV50068.1"/>
    <property type="molecule type" value="Genomic_DNA"/>
</dbReference>
<proteinExistence type="predicted"/>
<keyword evidence="2" id="KW-1185">Reference proteome</keyword>
<name>A0AAV5MKT5_9ROSI</name>
<dbReference type="Proteomes" id="UP001054252">
    <property type="component" value="Unassembled WGS sequence"/>
</dbReference>
<evidence type="ECO:0000313" key="1">
    <source>
        <dbReference type="EMBL" id="GKV50068.1"/>
    </source>
</evidence>
<reference evidence="1 2" key="1">
    <citation type="journal article" date="2021" name="Commun. Biol.">
        <title>The genome of Shorea leprosula (Dipterocarpaceae) highlights the ecological relevance of drought in aseasonal tropical rainforests.</title>
        <authorList>
            <person name="Ng K.K.S."/>
            <person name="Kobayashi M.J."/>
            <person name="Fawcett J.A."/>
            <person name="Hatakeyama M."/>
            <person name="Paape T."/>
            <person name="Ng C.H."/>
            <person name="Ang C.C."/>
            <person name="Tnah L.H."/>
            <person name="Lee C.T."/>
            <person name="Nishiyama T."/>
            <person name="Sese J."/>
            <person name="O'Brien M.J."/>
            <person name="Copetti D."/>
            <person name="Mohd Noor M.I."/>
            <person name="Ong R.C."/>
            <person name="Putra M."/>
            <person name="Sireger I.Z."/>
            <person name="Indrioko S."/>
            <person name="Kosugi Y."/>
            <person name="Izuno A."/>
            <person name="Isagi Y."/>
            <person name="Lee S.L."/>
            <person name="Shimizu K.K."/>
        </authorList>
    </citation>
    <scope>NUCLEOTIDE SEQUENCE [LARGE SCALE GENOMIC DNA]</scope>
    <source>
        <strain evidence="1">214</strain>
    </source>
</reference>
<evidence type="ECO:0000313" key="2">
    <source>
        <dbReference type="Proteomes" id="UP001054252"/>
    </source>
</evidence>
<organism evidence="1 2">
    <name type="scientific">Rubroshorea leprosula</name>
    <dbReference type="NCBI Taxonomy" id="152421"/>
    <lineage>
        <taxon>Eukaryota</taxon>
        <taxon>Viridiplantae</taxon>
        <taxon>Streptophyta</taxon>
        <taxon>Embryophyta</taxon>
        <taxon>Tracheophyta</taxon>
        <taxon>Spermatophyta</taxon>
        <taxon>Magnoliopsida</taxon>
        <taxon>eudicotyledons</taxon>
        <taxon>Gunneridae</taxon>
        <taxon>Pentapetalae</taxon>
        <taxon>rosids</taxon>
        <taxon>malvids</taxon>
        <taxon>Malvales</taxon>
        <taxon>Dipterocarpaceae</taxon>
        <taxon>Rubroshorea</taxon>
    </lineage>
</organism>
<dbReference type="AlphaFoldDB" id="A0AAV5MKT5"/>
<sequence length="55" mass="6229">MVAKIRFFDVMARFPAPWHGRYPAVARVFSLFSPIHGISQNPCIFPHATLGLFGR</sequence>
<protein>
    <submittedName>
        <fullName evidence="1">Uncharacterized protein</fullName>
    </submittedName>
</protein>
<comment type="caution">
    <text evidence="1">The sequence shown here is derived from an EMBL/GenBank/DDBJ whole genome shotgun (WGS) entry which is preliminary data.</text>
</comment>
<gene>
    <name evidence="1" type="ORF">SLEP1_g56784</name>
</gene>
<accession>A0AAV5MKT5</accession>